<keyword evidence="8" id="KW-0812">Transmembrane</keyword>
<dbReference type="InterPro" id="IPR000297">
    <property type="entry name" value="PPIase_PpiC"/>
</dbReference>
<dbReference type="GO" id="GO:0006364">
    <property type="term" value="P:rRNA processing"/>
    <property type="evidence" value="ECO:0007669"/>
    <property type="project" value="InterPro"/>
</dbReference>
<feature type="compositionally biased region" description="Basic and acidic residues" evidence="7">
    <location>
        <begin position="110"/>
        <end position="119"/>
    </location>
</feature>
<evidence type="ECO:0000313" key="11">
    <source>
        <dbReference type="Proteomes" id="UP000593564"/>
    </source>
</evidence>
<evidence type="ECO:0000256" key="3">
    <source>
        <dbReference type="ARBA" id="ARBA00023110"/>
    </source>
</evidence>
<comment type="catalytic activity">
    <reaction evidence="1 6">
        <text>[protein]-peptidylproline (omega=180) = [protein]-peptidylproline (omega=0)</text>
        <dbReference type="Rhea" id="RHEA:16237"/>
        <dbReference type="Rhea" id="RHEA-COMP:10747"/>
        <dbReference type="Rhea" id="RHEA-COMP:10748"/>
        <dbReference type="ChEBI" id="CHEBI:83833"/>
        <dbReference type="ChEBI" id="CHEBI:83834"/>
        <dbReference type="EC" id="5.2.1.8"/>
    </reaction>
</comment>
<dbReference type="PROSITE" id="PS50198">
    <property type="entry name" value="PPIC_PPIASE_2"/>
    <property type="match status" value="1"/>
</dbReference>
<dbReference type="AlphaFoldDB" id="A0A7J7G5B3"/>
<dbReference type="EC" id="5.2.1.8" evidence="6"/>
<reference evidence="10 11" key="2">
    <citation type="submission" date="2020-07" db="EMBL/GenBank/DDBJ databases">
        <title>Genome assembly of wild tea tree DASZ reveals pedigree and selection history of tea varieties.</title>
        <authorList>
            <person name="Zhang W."/>
        </authorList>
    </citation>
    <scope>NUCLEOTIDE SEQUENCE [LARGE SCALE GENOMIC DNA]</scope>
    <source>
        <strain evidence="11">cv. G240</strain>
        <tissue evidence="10">Leaf</tissue>
    </source>
</reference>
<accession>A0A7J7G5B3</accession>
<reference evidence="11" key="1">
    <citation type="journal article" date="2020" name="Nat. Commun.">
        <title>Genome assembly of wild tea tree DASZ reveals pedigree and selection history of tea varieties.</title>
        <authorList>
            <person name="Zhang W."/>
            <person name="Zhang Y."/>
            <person name="Qiu H."/>
            <person name="Guo Y."/>
            <person name="Wan H."/>
            <person name="Zhang X."/>
            <person name="Scossa F."/>
            <person name="Alseekh S."/>
            <person name="Zhang Q."/>
            <person name="Wang P."/>
            <person name="Xu L."/>
            <person name="Schmidt M.H."/>
            <person name="Jia X."/>
            <person name="Li D."/>
            <person name="Zhu A."/>
            <person name="Guo F."/>
            <person name="Chen W."/>
            <person name="Ni D."/>
            <person name="Usadel B."/>
            <person name="Fernie A.R."/>
            <person name="Wen W."/>
        </authorList>
    </citation>
    <scope>NUCLEOTIDE SEQUENCE [LARGE SCALE GENOMIC DNA]</scope>
    <source>
        <strain evidence="11">cv. G240</strain>
    </source>
</reference>
<dbReference type="SUPFAM" id="SSF54534">
    <property type="entry name" value="FKBP-like"/>
    <property type="match status" value="1"/>
</dbReference>
<dbReference type="InterPro" id="IPR046357">
    <property type="entry name" value="PPIase_dom_sf"/>
</dbReference>
<keyword evidence="3 5" id="KW-0697">Rotamase</keyword>
<keyword evidence="4 5" id="KW-0413">Isomerase</keyword>
<comment type="similarity">
    <text evidence="2">Belongs to the PpiC/parvulin rotamase family. PIN4 subfamily.</text>
</comment>
<dbReference type="Gene3D" id="3.10.50.40">
    <property type="match status" value="1"/>
</dbReference>
<dbReference type="Pfam" id="PF00639">
    <property type="entry name" value="Rotamase"/>
    <property type="match status" value="1"/>
</dbReference>
<proteinExistence type="inferred from homology"/>
<sequence>MKDSLSFEDREIHQVLRGRHSFRGFGVSFLARTVKSNQKSVLILIFVTFLAQPLAYFIPSSSAHSLFIKVFILWFYIEGKRVMGKDSKAKESGGKGKGKGKQSVGGSDDTASKGKGKDAKTDRLGTCTYVKDSRHILCEKQERNNEAYKNLEDLGAEYSECQSGKKGGDLCWFQCGKMAGPFQDVAFSTHVGATSAPFKSTRGYRIILSEWRKN</sequence>
<evidence type="ECO:0000256" key="6">
    <source>
        <dbReference type="RuleBase" id="RU363014"/>
    </source>
</evidence>
<comment type="caution">
    <text evidence="10">The sequence shown here is derived from an EMBL/GenBank/DDBJ whole genome shotgun (WGS) entry which is preliminary data.</text>
</comment>
<keyword evidence="8" id="KW-1133">Transmembrane helix</keyword>
<evidence type="ECO:0000256" key="7">
    <source>
        <dbReference type="SAM" id="MobiDB-lite"/>
    </source>
</evidence>
<keyword evidence="8" id="KW-0472">Membrane</keyword>
<dbReference type="EMBL" id="JACBKZ010000014">
    <property type="protein sequence ID" value="KAF5934466.1"/>
    <property type="molecule type" value="Genomic_DNA"/>
</dbReference>
<feature type="transmembrane region" description="Helical" evidence="8">
    <location>
        <begin position="40"/>
        <end position="57"/>
    </location>
</feature>
<dbReference type="GO" id="GO:0003755">
    <property type="term" value="F:peptidyl-prolyl cis-trans isomerase activity"/>
    <property type="evidence" value="ECO:0007669"/>
    <property type="project" value="UniProtKB-UniRule"/>
</dbReference>
<keyword evidence="11" id="KW-1185">Reference proteome</keyword>
<dbReference type="PANTHER" id="PTHR45995">
    <property type="match status" value="1"/>
</dbReference>
<dbReference type="InterPro" id="IPR043323">
    <property type="entry name" value="PIN4"/>
</dbReference>
<dbReference type="GO" id="GO:0003677">
    <property type="term" value="F:DNA binding"/>
    <property type="evidence" value="ECO:0007669"/>
    <property type="project" value="InterPro"/>
</dbReference>
<evidence type="ECO:0000256" key="1">
    <source>
        <dbReference type="ARBA" id="ARBA00000971"/>
    </source>
</evidence>
<feature type="region of interest" description="Disordered" evidence="7">
    <location>
        <begin position="86"/>
        <end position="119"/>
    </location>
</feature>
<protein>
    <recommendedName>
        <fullName evidence="6">Peptidyl-prolyl cis-trans isomerase</fullName>
        <ecNumber evidence="6">5.2.1.8</ecNumber>
    </recommendedName>
</protein>
<feature type="domain" description="PpiC" evidence="9">
    <location>
        <begin position="150"/>
        <end position="211"/>
    </location>
</feature>
<evidence type="ECO:0000256" key="8">
    <source>
        <dbReference type="SAM" id="Phobius"/>
    </source>
</evidence>
<name>A0A7J7G5B3_CAMSI</name>
<evidence type="ECO:0000256" key="4">
    <source>
        <dbReference type="ARBA" id="ARBA00023235"/>
    </source>
</evidence>
<evidence type="ECO:0000256" key="5">
    <source>
        <dbReference type="PROSITE-ProRule" id="PRU00278"/>
    </source>
</evidence>
<dbReference type="Proteomes" id="UP000593564">
    <property type="component" value="Unassembled WGS sequence"/>
</dbReference>
<organism evidence="10 11">
    <name type="scientific">Camellia sinensis</name>
    <name type="common">Tea plant</name>
    <name type="synonym">Thea sinensis</name>
    <dbReference type="NCBI Taxonomy" id="4442"/>
    <lineage>
        <taxon>Eukaryota</taxon>
        <taxon>Viridiplantae</taxon>
        <taxon>Streptophyta</taxon>
        <taxon>Embryophyta</taxon>
        <taxon>Tracheophyta</taxon>
        <taxon>Spermatophyta</taxon>
        <taxon>Magnoliopsida</taxon>
        <taxon>eudicotyledons</taxon>
        <taxon>Gunneridae</taxon>
        <taxon>Pentapetalae</taxon>
        <taxon>asterids</taxon>
        <taxon>Ericales</taxon>
        <taxon>Theaceae</taxon>
        <taxon>Camellia</taxon>
    </lineage>
</organism>
<gene>
    <name evidence="10" type="ORF">HYC85_030637</name>
</gene>
<evidence type="ECO:0000256" key="2">
    <source>
        <dbReference type="ARBA" id="ARBA00010242"/>
    </source>
</evidence>
<evidence type="ECO:0000259" key="9">
    <source>
        <dbReference type="PROSITE" id="PS50198"/>
    </source>
</evidence>
<evidence type="ECO:0000313" key="10">
    <source>
        <dbReference type="EMBL" id="KAF5934466.1"/>
    </source>
</evidence>